<dbReference type="eggNOG" id="ENOG502S6NP">
    <property type="taxonomic scope" value="Eukaryota"/>
</dbReference>
<dbReference type="EMBL" id="JH598094">
    <property type="status" value="NOT_ANNOTATED_CDS"/>
    <property type="molecule type" value="Genomic_DNA"/>
</dbReference>
<accession>M4B355</accession>
<dbReference type="InterPro" id="IPR002487">
    <property type="entry name" value="TF_Kbox"/>
</dbReference>
<dbReference type="Proteomes" id="UP000011713">
    <property type="component" value="Unassembled WGS sequence"/>
</dbReference>
<sequence length="345" mass="39280">MWVTTWTLYGFWHEANQIMRTLDPLLVVKDLPVEELEMQFRVRLKARPRPTSLLEQFCVFCCFLLPVDVCGSSEVVGDWSDVVTVSAAVDDPEDDQVEALVALFVGNPFMAVLVTLCIGSGCFVVVQLHVRRRRAGQRSSRWWNMQSCIWSSTGKNHEIDAEQKTSGEAALNDGRSEDCSKTVQQLEHEIRDLRQELADSEYEVRRLMLFRGYGIETLGRDELKQLEGELQHTLERIRELKKGQTCCARRCPAALGCDISSDPSSYLLRQQLRAQVPDAFKMYFVDARSRDPSCSYSTFVVGCRQYSHTKVLWELNLRTVAYCGTRGDQYDSAEYDVATSVAEDV</sequence>
<evidence type="ECO:0000256" key="1">
    <source>
        <dbReference type="SAM" id="Coils"/>
    </source>
</evidence>
<evidence type="ECO:0000256" key="2">
    <source>
        <dbReference type="SAM" id="Phobius"/>
    </source>
</evidence>
<keyword evidence="2" id="KW-0812">Transmembrane</keyword>
<dbReference type="InParanoid" id="M4B355"/>
<reference evidence="5" key="1">
    <citation type="journal article" date="2010" name="Science">
        <title>Signatures of adaptation to obligate biotrophy in the Hyaloperonospora arabidopsidis genome.</title>
        <authorList>
            <person name="Baxter L."/>
            <person name="Tripathy S."/>
            <person name="Ishaque N."/>
            <person name="Boot N."/>
            <person name="Cabral A."/>
            <person name="Kemen E."/>
            <person name="Thines M."/>
            <person name="Ah-Fong A."/>
            <person name="Anderson R."/>
            <person name="Badejoko W."/>
            <person name="Bittner-Eddy P."/>
            <person name="Boore J.L."/>
            <person name="Chibucos M.C."/>
            <person name="Coates M."/>
            <person name="Dehal P."/>
            <person name="Delehaunty K."/>
            <person name="Dong S."/>
            <person name="Downton P."/>
            <person name="Dumas B."/>
            <person name="Fabro G."/>
            <person name="Fronick C."/>
            <person name="Fuerstenberg S.I."/>
            <person name="Fulton L."/>
            <person name="Gaulin E."/>
            <person name="Govers F."/>
            <person name="Hughes L."/>
            <person name="Humphray S."/>
            <person name="Jiang R.H."/>
            <person name="Judelson H."/>
            <person name="Kamoun S."/>
            <person name="Kyung K."/>
            <person name="Meijer H."/>
            <person name="Minx P."/>
            <person name="Morris P."/>
            <person name="Nelson J."/>
            <person name="Phuntumart V."/>
            <person name="Qutob D."/>
            <person name="Rehmany A."/>
            <person name="Rougon-Cardoso A."/>
            <person name="Ryden P."/>
            <person name="Torto-Alalibo T."/>
            <person name="Studholme D."/>
            <person name="Wang Y."/>
            <person name="Win J."/>
            <person name="Wood J."/>
            <person name="Clifton S.W."/>
            <person name="Rogers J."/>
            <person name="Van den Ackerveken G."/>
            <person name="Jones J.D."/>
            <person name="McDowell J.M."/>
            <person name="Beynon J."/>
            <person name="Tyler B.M."/>
        </authorList>
    </citation>
    <scope>NUCLEOTIDE SEQUENCE [LARGE SCALE GENOMIC DNA]</scope>
    <source>
        <strain evidence="5">Emoy2</strain>
    </source>
</reference>
<dbReference type="HOGENOM" id="CLU_805236_0_0_1"/>
<keyword evidence="2" id="KW-0472">Membrane</keyword>
<feature type="transmembrane region" description="Helical" evidence="2">
    <location>
        <begin position="109"/>
        <end position="130"/>
    </location>
</feature>
<dbReference type="GO" id="GO:0005634">
    <property type="term" value="C:nucleus"/>
    <property type="evidence" value="ECO:0007669"/>
    <property type="project" value="InterPro"/>
</dbReference>
<dbReference type="Pfam" id="PF01486">
    <property type="entry name" value="K-box"/>
    <property type="match status" value="1"/>
</dbReference>
<dbReference type="VEuPathDB" id="FungiDB:HpaG800703"/>
<evidence type="ECO:0000259" key="3">
    <source>
        <dbReference type="Pfam" id="PF01486"/>
    </source>
</evidence>
<feature type="coiled-coil region" evidence="1">
    <location>
        <begin position="176"/>
        <end position="243"/>
    </location>
</feature>
<proteinExistence type="predicted"/>
<dbReference type="EnsemblProtists" id="HpaT800703">
    <property type="protein sequence ID" value="HpaP800703"/>
    <property type="gene ID" value="HpaG800703"/>
</dbReference>
<dbReference type="GO" id="GO:0003700">
    <property type="term" value="F:DNA-binding transcription factor activity"/>
    <property type="evidence" value="ECO:0007669"/>
    <property type="project" value="InterPro"/>
</dbReference>
<evidence type="ECO:0000313" key="4">
    <source>
        <dbReference type="EnsemblProtists" id="HpaP800703"/>
    </source>
</evidence>
<feature type="domain" description="K-box" evidence="3">
    <location>
        <begin position="180"/>
        <end position="242"/>
    </location>
</feature>
<evidence type="ECO:0000313" key="5">
    <source>
        <dbReference type="Proteomes" id="UP000011713"/>
    </source>
</evidence>
<organism evidence="4 5">
    <name type="scientific">Hyaloperonospora arabidopsidis (strain Emoy2)</name>
    <name type="common">Downy mildew agent</name>
    <name type="synonym">Peronospora arabidopsidis</name>
    <dbReference type="NCBI Taxonomy" id="559515"/>
    <lineage>
        <taxon>Eukaryota</taxon>
        <taxon>Sar</taxon>
        <taxon>Stramenopiles</taxon>
        <taxon>Oomycota</taxon>
        <taxon>Peronosporomycetes</taxon>
        <taxon>Peronosporales</taxon>
        <taxon>Peronosporaceae</taxon>
        <taxon>Hyaloperonospora</taxon>
    </lineage>
</organism>
<dbReference type="AlphaFoldDB" id="M4B355"/>
<protein>
    <recommendedName>
        <fullName evidence="3">K-box domain-containing protein</fullName>
    </recommendedName>
</protein>
<name>M4B355_HYAAE</name>
<reference evidence="4" key="2">
    <citation type="submission" date="2015-06" db="UniProtKB">
        <authorList>
            <consortium name="EnsemblProtists"/>
        </authorList>
    </citation>
    <scope>IDENTIFICATION</scope>
    <source>
        <strain evidence="4">Emoy2</strain>
    </source>
</reference>
<keyword evidence="1" id="KW-0175">Coiled coil</keyword>
<keyword evidence="2" id="KW-1133">Transmembrane helix</keyword>
<keyword evidence="5" id="KW-1185">Reference proteome</keyword>